<evidence type="ECO:0000256" key="1">
    <source>
        <dbReference type="ARBA" id="ARBA00004772"/>
    </source>
</evidence>
<dbReference type="EMBL" id="JAOVZB010000006">
    <property type="protein sequence ID" value="MCV2403710.1"/>
    <property type="molecule type" value="Genomic_DNA"/>
</dbReference>
<evidence type="ECO:0000256" key="4">
    <source>
        <dbReference type="ARBA" id="ARBA00023239"/>
    </source>
</evidence>
<evidence type="ECO:0000256" key="3">
    <source>
        <dbReference type="ARBA" id="ARBA00013109"/>
    </source>
</evidence>
<comment type="catalytic activity">
    <reaction evidence="8 9">
        <text>hydroxymethylbilane = uroporphyrinogen III + H2O</text>
        <dbReference type="Rhea" id="RHEA:18965"/>
        <dbReference type="ChEBI" id="CHEBI:15377"/>
        <dbReference type="ChEBI" id="CHEBI:57308"/>
        <dbReference type="ChEBI" id="CHEBI:57845"/>
        <dbReference type="EC" id="4.2.1.75"/>
    </reaction>
</comment>
<dbReference type="RefSeq" id="WP_263531092.1">
    <property type="nucleotide sequence ID" value="NZ_JAOVZB010000006.1"/>
</dbReference>
<dbReference type="CDD" id="cd06578">
    <property type="entry name" value="HemD"/>
    <property type="match status" value="1"/>
</dbReference>
<dbReference type="Gene3D" id="3.40.50.10090">
    <property type="match status" value="2"/>
</dbReference>
<feature type="domain" description="Tetrapyrrole biosynthesis uroporphyrinogen III synthase" evidence="10">
    <location>
        <begin position="20"/>
        <end position="241"/>
    </location>
</feature>
<dbReference type="Pfam" id="PF02602">
    <property type="entry name" value="HEM4"/>
    <property type="match status" value="1"/>
</dbReference>
<comment type="pathway">
    <text evidence="1 9">Porphyrin-containing compound metabolism; protoporphyrin-IX biosynthesis; coproporphyrinogen-III from 5-aminolevulinate: step 3/4.</text>
</comment>
<keyword evidence="4 9" id="KW-0456">Lyase</keyword>
<gene>
    <name evidence="11" type="ORF">OFY17_12590</name>
</gene>
<evidence type="ECO:0000313" key="11">
    <source>
        <dbReference type="EMBL" id="MCV2403710.1"/>
    </source>
</evidence>
<reference evidence="11 12" key="1">
    <citation type="submission" date="2022-10" db="EMBL/GenBank/DDBJ databases">
        <title>Marinomonas transparenta sp. nov. and Marinomonas sargassi sp. nov., isolated from marine alga (Sargassum natans (L.) Gaillon).</title>
        <authorList>
            <person name="Wang Y."/>
        </authorList>
    </citation>
    <scope>NUCLEOTIDE SEQUENCE [LARGE SCALE GENOMIC DNA]</scope>
    <source>
        <strain evidence="11 12">C2222</strain>
    </source>
</reference>
<protein>
    <recommendedName>
        <fullName evidence="7 9">Uroporphyrinogen-III synthase</fullName>
        <ecNumber evidence="3 9">4.2.1.75</ecNumber>
    </recommendedName>
</protein>
<keyword evidence="12" id="KW-1185">Reference proteome</keyword>
<dbReference type="InterPro" id="IPR039793">
    <property type="entry name" value="UROS/Hem4"/>
</dbReference>
<comment type="caution">
    <text evidence="11">The sequence shown here is derived from an EMBL/GenBank/DDBJ whole genome shotgun (WGS) entry which is preliminary data.</text>
</comment>
<evidence type="ECO:0000259" key="10">
    <source>
        <dbReference type="Pfam" id="PF02602"/>
    </source>
</evidence>
<evidence type="ECO:0000256" key="8">
    <source>
        <dbReference type="ARBA" id="ARBA00048617"/>
    </source>
</evidence>
<dbReference type="PANTHER" id="PTHR38042:SF1">
    <property type="entry name" value="UROPORPHYRINOGEN-III SYNTHASE, CHLOROPLASTIC"/>
    <property type="match status" value="1"/>
</dbReference>
<comment type="similarity">
    <text evidence="2 9">Belongs to the uroporphyrinogen-III synthase family.</text>
</comment>
<evidence type="ECO:0000256" key="9">
    <source>
        <dbReference type="RuleBase" id="RU366031"/>
    </source>
</evidence>
<sequence>MKKINILITRPEPENSLSCKKIQELGATPVPLPMLEISPISGKQEQATIRSQIFNIDEFHYVIFVSKNAARLACEWLDECWPMLPTGVHWIGIGQGTTKILLEEGVPALSNPGNTSEALLEWLKPAKMTNQKVLIVRGIGGRTTLGDKLQEKGANVQYLALYERKKPDYLAQTFFMLPDIDLIWVTSGESLENLSEYVSRYQSDWKHLPILTPSIRVNEQAKEMGWSNSHCAHGADDTSLLEATKLHTG</sequence>
<dbReference type="InterPro" id="IPR036108">
    <property type="entry name" value="4pyrrol_syn_uPrphyn_synt_sf"/>
</dbReference>
<proteinExistence type="inferred from homology"/>
<dbReference type="EC" id="4.2.1.75" evidence="3 9"/>
<evidence type="ECO:0000256" key="7">
    <source>
        <dbReference type="ARBA" id="ARBA00040167"/>
    </source>
</evidence>
<keyword evidence="5 9" id="KW-0627">Porphyrin biosynthesis</keyword>
<organism evidence="11 12">
    <name type="scientific">Marinomonas sargassi</name>
    <dbReference type="NCBI Taxonomy" id="2984494"/>
    <lineage>
        <taxon>Bacteria</taxon>
        <taxon>Pseudomonadati</taxon>
        <taxon>Pseudomonadota</taxon>
        <taxon>Gammaproteobacteria</taxon>
        <taxon>Oceanospirillales</taxon>
        <taxon>Oceanospirillaceae</taxon>
        <taxon>Marinomonas</taxon>
    </lineage>
</organism>
<dbReference type="PANTHER" id="PTHR38042">
    <property type="entry name" value="UROPORPHYRINOGEN-III SYNTHASE, CHLOROPLASTIC"/>
    <property type="match status" value="1"/>
</dbReference>
<accession>A0ABT2YUY3</accession>
<dbReference type="SUPFAM" id="SSF69618">
    <property type="entry name" value="HemD-like"/>
    <property type="match status" value="1"/>
</dbReference>
<comment type="function">
    <text evidence="6 9">Catalyzes cyclization of the linear tetrapyrrole, hydroxymethylbilane, to the macrocyclic uroporphyrinogen III.</text>
</comment>
<evidence type="ECO:0000313" key="12">
    <source>
        <dbReference type="Proteomes" id="UP001209713"/>
    </source>
</evidence>
<evidence type="ECO:0000256" key="6">
    <source>
        <dbReference type="ARBA" id="ARBA00037589"/>
    </source>
</evidence>
<dbReference type="Proteomes" id="UP001209713">
    <property type="component" value="Unassembled WGS sequence"/>
</dbReference>
<dbReference type="InterPro" id="IPR003754">
    <property type="entry name" value="4pyrrol_synth_uPrphyn_synth"/>
</dbReference>
<evidence type="ECO:0000256" key="5">
    <source>
        <dbReference type="ARBA" id="ARBA00023244"/>
    </source>
</evidence>
<evidence type="ECO:0000256" key="2">
    <source>
        <dbReference type="ARBA" id="ARBA00008133"/>
    </source>
</evidence>
<name>A0ABT2YUY3_9GAMM</name>